<dbReference type="GO" id="GO:0016887">
    <property type="term" value="F:ATP hydrolysis activity"/>
    <property type="evidence" value="ECO:0007669"/>
    <property type="project" value="InterPro"/>
</dbReference>
<dbReference type="EMBL" id="JANKAS010000012">
    <property type="protein sequence ID" value="MCR1899687.1"/>
    <property type="molecule type" value="Genomic_DNA"/>
</dbReference>
<dbReference type="PANTHER" id="PTHR43335:SF4">
    <property type="entry name" value="ABC TRANSPORTER, ATP-BINDING PROTEIN"/>
    <property type="match status" value="1"/>
</dbReference>
<dbReference type="Proteomes" id="UP001205748">
    <property type="component" value="Unassembled WGS sequence"/>
</dbReference>
<reference evidence="6" key="1">
    <citation type="submission" date="2022-07" db="EMBL/GenBank/DDBJ databases">
        <title>Enhanced cultured diversity of the mouse gut microbiota enables custom-made synthetic communities.</title>
        <authorList>
            <person name="Afrizal A."/>
        </authorList>
    </citation>
    <scope>NUCLEOTIDE SEQUENCE</scope>
    <source>
        <strain evidence="6">DSM 28593</strain>
    </source>
</reference>
<dbReference type="SMART" id="SM00382">
    <property type="entry name" value="AAA"/>
    <property type="match status" value="1"/>
</dbReference>
<keyword evidence="2" id="KW-0813">Transport</keyword>
<evidence type="ECO:0000256" key="2">
    <source>
        <dbReference type="ARBA" id="ARBA00022448"/>
    </source>
</evidence>
<dbReference type="RefSeq" id="WP_257532298.1">
    <property type="nucleotide sequence ID" value="NZ_JANKAS010000012.1"/>
</dbReference>
<gene>
    <name evidence="6" type="ORF">NSA47_11940</name>
</gene>
<keyword evidence="3" id="KW-0547">Nucleotide-binding</keyword>
<evidence type="ECO:0000313" key="7">
    <source>
        <dbReference type="Proteomes" id="UP001205748"/>
    </source>
</evidence>
<dbReference type="InterPro" id="IPR017871">
    <property type="entry name" value="ABC_transporter-like_CS"/>
</dbReference>
<evidence type="ECO:0000256" key="3">
    <source>
        <dbReference type="ARBA" id="ARBA00022741"/>
    </source>
</evidence>
<comment type="similarity">
    <text evidence="1">Belongs to the ABC transporter superfamily.</text>
</comment>
<proteinExistence type="inferred from homology"/>
<dbReference type="InterPro" id="IPR003593">
    <property type="entry name" value="AAA+_ATPase"/>
</dbReference>
<dbReference type="AlphaFoldDB" id="A0AAE3L0C5"/>
<feature type="domain" description="ABC transporter" evidence="5">
    <location>
        <begin position="5"/>
        <end position="214"/>
    </location>
</feature>
<organism evidence="6 7">
    <name type="scientific">Irregularibacter muris</name>
    <dbReference type="NCBI Taxonomy" id="1796619"/>
    <lineage>
        <taxon>Bacteria</taxon>
        <taxon>Bacillati</taxon>
        <taxon>Bacillota</taxon>
        <taxon>Clostridia</taxon>
        <taxon>Eubacteriales</taxon>
        <taxon>Eubacteriaceae</taxon>
        <taxon>Irregularibacter</taxon>
    </lineage>
</organism>
<dbReference type="PROSITE" id="PS50893">
    <property type="entry name" value="ABC_TRANSPORTER_2"/>
    <property type="match status" value="1"/>
</dbReference>
<dbReference type="InterPro" id="IPR027417">
    <property type="entry name" value="P-loop_NTPase"/>
</dbReference>
<name>A0AAE3L0C5_9FIRM</name>
<accession>A0AAE3L0C5</accession>
<dbReference type="GO" id="GO:0005524">
    <property type="term" value="F:ATP binding"/>
    <property type="evidence" value="ECO:0007669"/>
    <property type="project" value="UniProtKB-KW"/>
</dbReference>
<dbReference type="SUPFAM" id="SSF52540">
    <property type="entry name" value="P-loop containing nucleoside triphosphate hydrolases"/>
    <property type="match status" value="1"/>
</dbReference>
<dbReference type="PROSITE" id="PS00211">
    <property type="entry name" value="ABC_TRANSPORTER_1"/>
    <property type="match status" value="1"/>
</dbReference>
<evidence type="ECO:0000259" key="5">
    <source>
        <dbReference type="PROSITE" id="PS50893"/>
    </source>
</evidence>
<evidence type="ECO:0000313" key="6">
    <source>
        <dbReference type="EMBL" id="MCR1899687.1"/>
    </source>
</evidence>
<sequence>MKGYIQIKNVSKKIKNNVVLDHINLELDKGKIYGFRGINGSGKTMLFRAICGLIMSTEGEIIIDNKKLHEDMSFPESIGVLIENPGFLPNYSGKQNLQLLAEIKDIITSEDIDQIITLVGLDPKDSRKYKQYSLGMKQKLGIAQALMEDPDLILLDEPTNSLDEESVEKILGIIENQKRKGKTILIASHDKASLEQISDYIFKIENGRIVQGEVK</sequence>
<comment type="caution">
    <text evidence="6">The sequence shown here is derived from an EMBL/GenBank/DDBJ whole genome shotgun (WGS) entry which is preliminary data.</text>
</comment>
<dbReference type="InterPro" id="IPR003439">
    <property type="entry name" value="ABC_transporter-like_ATP-bd"/>
</dbReference>
<dbReference type="Gene3D" id="3.40.50.300">
    <property type="entry name" value="P-loop containing nucleotide triphosphate hydrolases"/>
    <property type="match status" value="1"/>
</dbReference>
<dbReference type="Pfam" id="PF00005">
    <property type="entry name" value="ABC_tran"/>
    <property type="match status" value="1"/>
</dbReference>
<evidence type="ECO:0000256" key="1">
    <source>
        <dbReference type="ARBA" id="ARBA00005417"/>
    </source>
</evidence>
<evidence type="ECO:0000256" key="4">
    <source>
        <dbReference type="ARBA" id="ARBA00022840"/>
    </source>
</evidence>
<dbReference type="PANTHER" id="PTHR43335">
    <property type="entry name" value="ABC TRANSPORTER, ATP-BINDING PROTEIN"/>
    <property type="match status" value="1"/>
</dbReference>
<keyword evidence="4 6" id="KW-0067">ATP-binding</keyword>
<protein>
    <submittedName>
        <fullName evidence="6">ABC transporter ATP-binding protein</fullName>
    </submittedName>
</protein>
<keyword evidence="7" id="KW-1185">Reference proteome</keyword>